<evidence type="ECO:0000313" key="2">
    <source>
        <dbReference type="Proteomes" id="UP000000483"/>
    </source>
</evidence>
<dbReference type="AlphaFoldDB" id="F2NGB1"/>
<protein>
    <submittedName>
        <fullName evidence="1">Uncharacterized protein</fullName>
    </submittedName>
</protein>
<reference evidence="2" key="2">
    <citation type="submission" date="2011-03" db="EMBL/GenBank/DDBJ databases">
        <title>The complete genome of Desulfobacca acetoxidans DSM 11109.</title>
        <authorList>
            <consortium name="US DOE Joint Genome Institute (JGI-PGF)"/>
            <person name="Lucas S."/>
            <person name="Copeland A."/>
            <person name="Lapidus A."/>
            <person name="Bruce D."/>
            <person name="Goodwin L."/>
            <person name="Pitluck S."/>
            <person name="Peters L."/>
            <person name="Kyrpides N."/>
            <person name="Mavromatis K."/>
            <person name="Ivanova N."/>
            <person name="Ovchinnikova G."/>
            <person name="Teshima H."/>
            <person name="Detter J.C."/>
            <person name="Han C."/>
            <person name="Land M."/>
            <person name="Hauser L."/>
            <person name="Markowitz V."/>
            <person name="Cheng J.-F."/>
            <person name="Hugenholtz P."/>
            <person name="Woyke T."/>
            <person name="Wu D."/>
            <person name="Spring S."/>
            <person name="Schueler E."/>
            <person name="Brambilla E."/>
            <person name="Klenk H.-P."/>
            <person name="Eisen J.A."/>
        </authorList>
    </citation>
    <scope>NUCLEOTIDE SEQUENCE [LARGE SCALE GENOMIC DNA]</scope>
    <source>
        <strain evidence="2">ATCC 700848 / DSM 11109 / ASRB2</strain>
    </source>
</reference>
<sequence length="161" mass="17370">MHLSFFGDQTSTRSNRLLALITLCLAVFGGSLTTNATQTITLPQQIIGPGEATLKIELQLPPNCKLNQEAPSTVAIHSEDKKIVGLTQSLGQKLPAANLPITLSAPAAPGRTALQAEFRLNFCDDKIGLCFFKETLLILPVEVSKTSVNKQLSMKLIVKNE</sequence>
<keyword evidence="2" id="KW-1185">Reference proteome</keyword>
<dbReference type="STRING" id="880072.Desac_0642"/>
<organism evidence="1 2">
    <name type="scientific">Desulfobacca acetoxidans (strain ATCC 700848 / DSM 11109 / ASRB2)</name>
    <dbReference type="NCBI Taxonomy" id="880072"/>
    <lineage>
        <taxon>Bacteria</taxon>
        <taxon>Pseudomonadati</taxon>
        <taxon>Thermodesulfobacteriota</taxon>
        <taxon>Desulfobaccia</taxon>
        <taxon>Desulfobaccales</taxon>
        <taxon>Desulfobaccaceae</taxon>
        <taxon>Desulfobacca</taxon>
    </lineage>
</organism>
<dbReference type="KEGG" id="dao:Desac_0642"/>
<dbReference type="RefSeq" id="WP_013705637.1">
    <property type="nucleotide sequence ID" value="NC_015388.1"/>
</dbReference>
<dbReference type="HOGENOM" id="CLU_1641020_0_0_7"/>
<name>F2NGB1_DESAR</name>
<dbReference type="Proteomes" id="UP000000483">
    <property type="component" value="Chromosome"/>
</dbReference>
<proteinExistence type="predicted"/>
<evidence type="ECO:0000313" key="1">
    <source>
        <dbReference type="EMBL" id="AEB08524.1"/>
    </source>
</evidence>
<accession>F2NGB1</accession>
<dbReference type="EMBL" id="CP002629">
    <property type="protein sequence ID" value="AEB08524.1"/>
    <property type="molecule type" value="Genomic_DNA"/>
</dbReference>
<gene>
    <name evidence="1" type="ordered locus">Desac_0642</name>
</gene>
<reference evidence="1 2" key="1">
    <citation type="journal article" date="2011" name="Stand. Genomic Sci.">
        <title>Complete genome sequence of the acetate-degrading sulfate reducer Desulfobacca acetoxidans type strain (ASRB2).</title>
        <authorList>
            <person name="Goker M."/>
            <person name="Teshima H."/>
            <person name="Lapidus A."/>
            <person name="Nolan M."/>
            <person name="Lucas S."/>
            <person name="Hammon N."/>
            <person name="Deshpande S."/>
            <person name="Cheng J.F."/>
            <person name="Tapia R."/>
            <person name="Han C."/>
            <person name="Goodwin L."/>
            <person name="Pitluck S."/>
            <person name="Huntemann M."/>
            <person name="Liolios K."/>
            <person name="Ivanova N."/>
            <person name="Pagani I."/>
            <person name="Mavromatis K."/>
            <person name="Ovchinikova G."/>
            <person name="Pati A."/>
            <person name="Chen A."/>
            <person name="Palaniappan K."/>
            <person name="Land M."/>
            <person name="Hauser L."/>
            <person name="Brambilla E.M."/>
            <person name="Rohde M."/>
            <person name="Spring S."/>
            <person name="Detter J.C."/>
            <person name="Woyke T."/>
            <person name="Bristow J."/>
            <person name="Eisen J.A."/>
            <person name="Markowitz V."/>
            <person name="Hugenholtz P."/>
            <person name="Kyrpides N.C."/>
            <person name="Klenk H.P."/>
        </authorList>
    </citation>
    <scope>NUCLEOTIDE SEQUENCE [LARGE SCALE GENOMIC DNA]</scope>
    <source>
        <strain evidence="2">ATCC 700848 / DSM 11109 / ASRB2</strain>
    </source>
</reference>